<dbReference type="InterPro" id="IPR016040">
    <property type="entry name" value="NAD(P)-bd_dom"/>
</dbReference>
<dbReference type="Pfam" id="PF13460">
    <property type="entry name" value="NAD_binding_10"/>
    <property type="match status" value="1"/>
</dbReference>
<keyword evidence="3" id="KW-1185">Reference proteome</keyword>
<dbReference type="AlphaFoldDB" id="A0A0R1K6Q9"/>
<dbReference type="InterPro" id="IPR036291">
    <property type="entry name" value="NAD(P)-bd_dom_sf"/>
</dbReference>
<name>A0A0R1K6Q9_9LACO</name>
<sequence>MKVLIIGAHGKVGHLLIGELQSKNIDFVAGLRSQKQIDAFEANNIPAQFIDLTASLEDIHKSIKDSGADVIVFSAGAGGAGYDMTLQIDLDGAVKTMMVAEALGIKRYIMVSSIFSDNRDKWDASGIKPYMIAKHYADEHLRGTDLDYTILHPGALTDDETVGKVKLLGDDEAGSIPRIDVAKSLASIIKNPNTIGKEYNIASGDTPIDGAFN</sequence>
<dbReference type="Gene3D" id="3.40.50.720">
    <property type="entry name" value="NAD(P)-binding Rossmann-like Domain"/>
    <property type="match status" value="1"/>
</dbReference>
<feature type="domain" description="NAD(P)-binding" evidence="1">
    <location>
        <begin position="7"/>
        <end position="192"/>
    </location>
</feature>
<dbReference type="eggNOG" id="COG0702">
    <property type="taxonomic scope" value="Bacteria"/>
</dbReference>
<dbReference type="CDD" id="cd05243">
    <property type="entry name" value="SDR_a5"/>
    <property type="match status" value="1"/>
</dbReference>
<dbReference type="PANTHER" id="PTHR15020:SF50">
    <property type="entry name" value="UPF0659 PROTEIN YMR090W"/>
    <property type="match status" value="1"/>
</dbReference>
<protein>
    <submittedName>
        <fullName evidence="2">YhfK</fullName>
    </submittedName>
</protein>
<dbReference type="RefSeq" id="WP_025024603.1">
    <property type="nucleotide sequence ID" value="NZ_AZDZ01000019.1"/>
</dbReference>
<dbReference type="PATRIC" id="fig|1423775.4.peg.1509"/>
<evidence type="ECO:0000259" key="1">
    <source>
        <dbReference type="Pfam" id="PF13460"/>
    </source>
</evidence>
<dbReference type="EMBL" id="AZDZ01000019">
    <property type="protein sequence ID" value="KRK79116.1"/>
    <property type="molecule type" value="Genomic_DNA"/>
</dbReference>
<evidence type="ECO:0000313" key="2">
    <source>
        <dbReference type="EMBL" id="KRK79116.1"/>
    </source>
</evidence>
<comment type="caution">
    <text evidence="2">The sequence shown here is derived from an EMBL/GenBank/DDBJ whole genome shotgun (WGS) entry which is preliminary data.</text>
</comment>
<dbReference type="OrthoDB" id="9785372at2"/>
<proteinExistence type="predicted"/>
<reference evidence="2 3" key="1">
    <citation type="journal article" date="2015" name="Genome Announc.">
        <title>Expanding the biotechnology potential of lactobacilli through comparative genomics of 213 strains and associated genera.</title>
        <authorList>
            <person name="Sun Z."/>
            <person name="Harris H.M."/>
            <person name="McCann A."/>
            <person name="Guo C."/>
            <person name="Argimon S."/>
            <person name="Zhang W."/>
            <person name="Yang X."/>
            <person name="Jeffery I.B."/>
            <person name="Cooney J.C."/>
            <person name="Kagawa T.F."/>
            <person name="Liu W."/>
            <person name="Song Y."/>
            <person name="Salvetti E."/>
            <person name="Wrobel A."/>
            <person name="Rasinkangas P."/>
            <person name="Parkhill J."/>
            <person name="Rea M.C."/>
            <person name="O'Sullivan O."/>
            <person name="Ritari J."/>
            <person name="Douillard F.P."/>
            <person name="Paul Ross R."/>
            <person name="Yang R."/>
            <person name="Briner A.E."/>
            <person name="Felis G.E."/>
            <person name="de Vos W.M."/>
            <person name="Barrangou R."/>
            <person name="Klaenhammer T.R."/>
            <person name="Caufield P.W."/>
            <person name="Cui Y."/>
            <person name="Zhang H."/>
            <person name="O'Toole P.W."/>
        </authorList>
    </citation>
    <scope>NUCLEOTIDE SEQUENCE [LARGE SCALE GENOMIC DNA]</scope>
    <source>
        <strain evidence="2 3">DSM 19682</strain>
    </source>
</reference>
<gene>
    <name evidence="2" type="ORF">FD03_GL001479</name>
</gene>
<organism evidence="2 3">
    <name type="scientific">Companilactobacillus nodensis DSM 19682 = JCM 14932 = NBRC 107160</name>
    <dbReference type="NCBI Taxonomy" id="1423775"/>
    <lineage>
        <taxon>Bacteria</taxon>
        <taxon>Bacillati</taxon>
        <taxon>Bacillota</taxon>
        <taxon>Bacilli</taxon>
        <taxon>Lactobacillales</taxon>
        <taxon>Lactobacillaceae</taxon>
        <taxon>Companilactobacillus</taxon>
    </lineage>
</organism>
<dbReference type="Proteomes" id="UP000051248">
    <property type="component" value="Unassembled WGS sequence"/>
</dbReference>
<evidence type="ECO:0000313" key="3">
    <source>
        <dbReference type="Proteomes" id="UP000051248"/>
    </source>
</evidence>
<dbReference type="STRING" id="1423775.FD03_GL001479"/>
<dbReference type="PANTHER" id="PTHR15020">
    <property type="entry name" value="FLAVIN REDUCTASE-RELATED"/>
    <property type="match status" value="1"/>
</dbReference>
<dbReference type="SUPFAM" id="SSF51735">
    <property type="entry name" value="NAD(P)-binding Rossmann-fold domains"/>
    <property type="match status" value="1"/>
</dbReference>
<accession>A0A0R1K6Q9</accession>